<keyword evidence="3" id="KW-1003">Cell membrane</keyword>
<feature type="transmembrane region" description="Helical" evidence="7">
    <location>
        <begin position="137"/>
        <end position="159"/>
    </location>
</feature>
<feature type="transmembrane region" description="Helical" evidence="7">
    <location>
        <begin position="104"/>
        <end position="125"/>
    </location>
</feature>
<keyword evidence="2" id="KW-0813">Transport</keyword>
<evidence type="ECO:0000256" key="1">
    <source>
        <dbReference type="ARBA" id="ARBA00004651"/>
    </source>
</evidence>
<organism evidence="9 10">
    <name type="scientific">Pseudonocardia yunnanensis</name>
    <dbReference type="NCBI Taxonomy" id="58107"/>
    <lineage>
        <taxon>Bacteria</taxon>
        <taxon>Bacillati</taxon>
        <taxon>Actinomycetota</taxon>
        <taxon>Actinomycetes</taxon>
        <taxon>Pseudonocardiales</taxon>
        <taxon>Pseudonocardiaceae</taxon>
        <taxon>Pseudonocardia</taxon>
    </lineage>
</organism>
<feature type="transmembrane region" description="Helical" evidence="7">
    <location>
        <begin position="358"/>
        <end position="376"/>
    </location>
</feature>
<feature type="transmembrane region" description="Helical" evidence="7">
    <location>
        <begin position="198"/>
        <end position="220"/>
    </location>
</feature>
<dbReference type="PROSITE" id="PS50850">
    <property type="entry name" value="MFS"/>
    <property type="match status" value="1"/>
</dbReference>
<evidence type="ECO:0000256" key="3">
    <source>
        <dbReference type="ARBA" id="ARBA00022475"/>
    </source>
</evidence>
<keyword evidence="6 7" id="KW-0472">Membrane</keyword>
<gene>
    <name evidence="9" type="ORF">ACFSJD_15575</name>
</gene>
<keyword evidence="10" id="KW-1185">Reference proteome</keyword>
<dbReference type="EMBL" id="JBHUCO010000015">
    <property type="protein sequence ID" value="MFD1518915.1"/>
    <property type="molecule type" value="Genomic_DNA"/>
</dbReference>
<feature type="transmembrane region" description="Helical" evidence="7">
    <location>
        <begin position="300"/>
        <end position="323"/>
    </location>
</feature>
<feature type="transmembrane region" description="Helical" evidence="7">
    <location>
        <begin position="396"/>
        <end position="416"/>
    </location>
</feature>
<dbReference type="InterPro" id="IPR011701">
    <property type="entry name" value="MFS"/>
</dbReference>
<evidence type="ECO:0000256" key="5">
    <source>
        <dbReference type="ARBA" id="ARBA00022989"/>
    </source>
</evidence>
<evidence type="ECO:0000256" key="4">
    <source>
        <dbReference type="ARBA" id="ARBA00022692"/>
    </source>
</evidence>
<evidence type="ECO:0000313" key="10">
    <source>
        <dbReference type="Proteomes" id="UP001597114"/>
    </source>
</evidence>
<dbReference type="Gene3D" id="1.20.1720.10">
    <property type="entry name" value="Multidrug resistance protein D"/>
    <property type="match status" value="1"/>
</dbReference>
<evidence type="ECO:0000256" key="6">
    <source>
        <dbReference type="ARBA" id="ARBA00023136"/>
    </source>
</evidence>
<keyword evidence="4 7" id="KW-0812">Transmembrane</keyword>
<reference evidence="10" key="1">
    <citation type="journal article" date="2019" name="Int. J. Syst. Evol. Microbiol.">
        <title>The Global Catalogue of Microorganisms (GCM) 10K type strain sequencing project: providing services to taxonomists for standard genome sequencing and annotation.</title>
        <authorList>
            <consortium name="The Broad Institute Genomics Platform"/>
            <consortium name="The Broad Institute Genome Sequencing Center for Infectious Disease"/>
            <person name="Wu L."/>
            <person name="Ma J."/>
        </authorList>
    </citation>
    <scope>NUCLEOTIDE SEQUENCE [LARGE SCALE GENOMIC DNA]</scope>
    <source>
        <strain evidence="10">CCM 7043</strain>
    </source>
</reference>
<dbReference type="Proteomes" id="UP001597114">
    <property type="component" value="Unassembled WGS sequence"/>
</dbReference>
<dbReference type="Pfam" id="PF07690">
    <property type="entry name" value="MFS_1"/>
    <property type="match status" value="2"/>
</dbReference>
<dbReference type="SUPFAM" id="SSF103473">
    <property type="entry name" value="MFS general substrate transporter"/>
    <property type="match status" value="1"/>
</dbReference>
<dbReference type="InterPro" id="IPR020846">
    <property type="entry name" value="MFS_dom"/>
</dbReference>
<evidence type="ECO:0000313" key="9">
    <source>
        <dbReference type="EMBL" id="MFD1518915.1"/>
    </source>
</evidence>
<dbReference type="InterPro" id="IPR036259">
    <property type="entry name" value="MFS_trans_sf"/>
</dbReference>
<feature type="transmembrane region" description="Helical" evidence="7">
    <location>
        <begin position="49"/>
        <end position="67"/>
    </location>
</feature>
<dbReference type="PANTHER" id="PTHR42718">
    <property type="entry name" value="MAJOR FACILITATOR SUPERFAMILY MULTIDRUG TRANSPORTER MFSC"/>
    <property type="match status" value="1"/>
</dbReference>
<name>A0ABW4EY44_9PSEU</name>
<feature type="transmembrane region" description="Helical" evidence="7">
    <location>
        <begin position="428"/>
        <end position="450"/>
    </location>
</feature>
<feature type="transmembrane region" description="Helical" evidence="7">
    <location>
        <begin position="165"/>
        <end position="186"/>
    </location>
</feature>
<dbReference type="PRINTS" id="PR01036">
    <property type="entry name" value="TCRTETB"/>
</dbReference>
<proteinExistence type="predicted"/>
<evidence type="ECO:0000256" key="7">
    <source>
        <dbReference type="SAM" id="Phobius"/>
    </source>
</evidence>
<protein>
    <submittedName>
        <fullName evidence="9">MFS transporter</fullName>
    </submittedName>
</protein>
<evidence type="ECO:0000256" key="2">
    <source>
        <dbReference type="ARBA" id="ARBA00022448"/>
    </source>
</evidence>
<feature type="transmembrane region" description="Helical" evidence="7">
    <location>
        <begin position="12"/>
        <end position="37"/>
    </location>
</feature>
<feature type="transmembrane region" description="Helical" evidence="7">
    <location>
        <begin position="79"/>
        <end position="98"/>
    </location>
</feature>
<feature type="transmembrane region" description="Helical" evidence="7">
    <location>
        <begin position="232"/>
        <end position="256"/>
    </location>
</feature>
<feature type="domain" description="Major facilitator superfamily (MFS) profile" evidence="8">
    <location>
        <begin position="13"/>
        <end position="455"/>
    </location>
</feature>
<evidence type="ECO:0000259" key="8">
    <source>
        <dbReference type="PROSITE" id="PS50850"/>
    </source>
</evidence>
<dbReference type="PANTHER" id="PTHR42718:SF46">
    <property type="entry name" value="BLR6921 PROTEIN"/>
    <property type="match status" value="1"/>
</dbReference>
<comment type="subcellular location">
    <subcellularLocation>
        <location evidence="1">Cell membrane</location>
        <topology evidence="1">Multi-pass membrane protein</topology>
    </subcellularLocation>
</comment>
<comment type="caution">
    <text evidence="9">The sequence shown here is derived from an EMBL/GenBank/DDBJ whole genome shotgun (WGS) entry which is preliminary data.</text>
</comment>
<dbReference type="CDD" id="cd17321">
    <property type="entry name" value="MFS_MMR_MDR_like"/>
    <property type="match status" value="1"/>
</dbReference>
<feature type="transmembrane region" description="Helical" evidence="7">
    <location>
        <begin position="268"/>
        <end position="288"/>
    </location>
</feature>
<accession>A0ABW4EY44</accession>
<keyword evidence="5 7" id="KW-1133">Transmembrane helix</keyword>
<sequence length="463" mass="46828">MTATGSTLRQTAPFLPVGAALFCVQLDFFSLTLALPTIADDLRTTVTDLQWLLSGYMIALGSLLIPGGRAGDVLGRRTVLLLGVALFGLTSLTCGLVSSVPVLIAARIVQGAGAAMIMPTALALVTNATSEEVRPRVTGALLGIAGLGTALGPVVGGVLASTVGWRWVFLLNVPIAALAIWGGLRLSNSRDEAGPRNLAGLDWWGVITVVGGLALVSIAIDDVGAQGWTNPVTLVPLIVGVTLLVAFGVVESRSAAPLVRPSLMHNRLFVVLTVAGTLANVGAVVYVVSATLELQNVRGLTAAAAGLLFMVSSIGLAACGPVAGRLSSRYPAGIVMGIAVLLSAPALALLAVVKPLPLYVIVLGLCGITTGMGYSLGQIAVQNVLPARRSAEGTSVLLTVMICIGAIGIVAATALIEAVGDGQATEGGIALVLIVVAGILLMAGLVTLALEAARLGVARSEAR</sequence>
<feature type="transmembrane region" description="Helical" evidence="7">
    <location>
        <begin position="330"/>
        <end position="352"/>
    </location>
</feature>
<dbReference type="Gene3D" id="1.20.1250.20">
    <property type="entry name" value="MFS general substrate transporter like domains"/>
    <property type="match status" value="1"/>
</dbReference>
<dbReference type="RefSeq" id="WP_344718213.1">
    <property type="nucleotide sequence ID" value="NZ_BAAAUS010000001.1"/>
</dbReference>